<keyword evidence="2" id="KW-1185">Reference proteome</keyword>
<name>A0A9Q1Q753_9CARY</name>
<accession>A0A9Q1Q753</accession>
<sequence length="158" mass="19254">MEVPLEHQVRYKFDTSLKVFDNITSLSESFNEKIKQPRYEPIFTMFGEMRKKFTSTITKRVNILIHTIREKKDLELSMDDASTIEKYKMAYDVTRQLWRSTTLRCSVCRKFEHYKRSHRGETNPFICEQERDEHESKILSKKRLRRRPFKEWRALVKK</sequence>
<comment type="caution">
    <text evidence="1">The sequence shown here is derived from an EMBL/GenBank/DDBJ whole genome shotgun (WGS) entry which is preliminary data.</text>
</comment>
<protein>
    <submittedName>
        <fullName evidence="1">Uncharacterized protein</fullName>
    </submittedName>
</protein>
<reference evidence="1" key="1">
    <citation type="submission" date="2022-04" db="EMBL/GenBank/DDBJ databases">
        <title>Carnegiea gigantea Genome sequencing and assembly v2.</title>
        <authorList>
            <person name="Copetti D."/>
            <person name="Sanderson M.J."/>
            <person name="Burquez A."/>
            <person name="Wojciechowski M.F."/>
        </authorList>
    </citation>
    <scope>NUCLEOTIDE SEQUENCE</scope>
    <source>
        <strain evidence="1">SGP5-SGP5p</strain>
        <tissue evidence="1">Aerial part</tissue>
    </source>
</reference>
<dbReference type="EMBL" id="JAKOGI010000764">
    <property type="protein sequence ID" value="KAJ8430726.1"/>
    <property type="molecule type" value="Genomic_DNA"/>
</dbReference>
<evidence type="ECO:0000313" key="2">
    <source>
        <dbReference type="Proteomes" id="UP001153076"/>
    </source>
</evidence>
<gene>
    <name evidence="1" type="ORF">Cgig2_001299</name>
</gene>
<evidence type="ECO:0000313" key="1">
    <source>
        <dbReference type="EMBL" id="KAJ8430726.1"/>
    </source>
</evidence>
<dbReference type="Proteomes" id="UP001153076">
    <property type="component" value="Unassembled WGS sequence"/>
</dbReference>
<organism evidence="1 2">
    <name type="scientific">Carnegiea gigantea</name>
    <dbReference type="NCBI Taxonomy" id="171969"/>
    <lineage>
        <taxon>Eukaryota</taxon>
        <taxon>Viridiplantae</taxon>
        <taxon>Streptophyta</taxon>
        <taxon>Embryophyta</taxon>
        <taxon>Tracheophyta</taxon>
        <taxon>Spermatophyta</taxon>
        <taxon>Magnoliopsida</taxon>
        <taxon>eudicotyledons</taxon>
        <taxon>Gunneridae</taxon>
        <taxon>Pentapetalae</taxon>
        <taxon>Caryophyllales</taxon>
        <taxon>Cactineae</taxon>
        <taxon>Cactaceae</taxon>
        <taxon>Cactoideae</taxon>
        <taxon>Echinocereeae</taxon>
        <taxon>Carnegiea</taxon>
    </lineage>
</organism>
<dbReference type="AlphaFoldDB" id="A0A9Q1Q753"/>
<proteinExistence type="predicted"/>